<dbReference type="InterPro" id="IPR010149">
    <property type="entry name" value="CRISPR-assoc_prot_Csm2_III-A"/>
</dbReference>
<evidence type="ECO:0000256" key="6">
    <source>
        <dbReference type="ARBA" id="ARBA00031723"/>
    </source>
</evidence>
<sequence>MNFWKDKEKGHIEPLLFSTHAQEKALLFSNEGTVEKRNGKRELMLNKASQIRRFYDELSRLEDEVRSSNDRWHVVEPQVHMLVAKAAYAEGRKLVSHGFKTFIQDGATAVTSPQELKIFRQHFESIIGFFRMMHQ</sequence>
<keyword evidence="8" id="KW-1185">Reference proteome</keyword>
<dbReference type="Pfam" id="PF03750">
    <property type="entry name" value="Csm2_III-A"/>
    <property type="match status" value="1"/>
</dbReference>
<evidence type="ECO:0000256" key="1">
    <source>
        <dbReference type="ARBA" id="ARBA00003640"/>
    </source>
</evidence>
<name>A0A4U8YHW7_9BACT</name>
<evidence type="ECO:0000256" key="2">
    <source>
        <dbReference type="ARBA" id="ARBA00006896"/>
    </source>
</evidence>
<comment type="similarity">
    <text evidence="2">Belongs to the CRISPR-associated Csm2 family.</text>
</comment>
<reference evidence="7 8" key="1">
    <citation type="submission" date="2019-03" db="EMBL/GenBank/DDBJ databases">
        <authorList>
            <person name="Nijsse B."/>
        </authorList>
    </citation>
    <scope>NUCLEOTIDE SEQUENCE [LARGE SCALE GENOMIC DNA]</scope>
    <source>
        <strain evidence="7">Desulfoluna butyratoxydans MSL71</strain>
    </source>
</reference>
<keyword evidence="5" id="KW-0051">Antiviral defense</keyword>
<evidence type="ECO:0000313" key="8">
    <source>
        <dbReference type="Proteomes" id="UP000507962"/>
    </source>
</evidence>
<dbReference type="GO" id="GO:0051607">
    <property type="term" value="P:defense response to virus"/>
    <property type="evidence" value="ECO:0007669"/>
    <property type="project" value="UniProtKB-KW"/>
</dbReference>
<evidence type="ECO:0000256" key="4">
    <source>
        <dbReference type="ARBA" id="ARBA00022884"/>
    </source>
</evidence>
<dbReference type="Proteomes" id="UP000507962">
    <property type="component" value="Unassembled WGS sequence"/>
</dbReference>
<proteinExistence type="inferred from homology"/>
<organism evidence="7 8">
    <name type="scientific">Desulfoluna butyratoxydans</name>
    <dbReference type="NCBI Taxonomy" id="231438"/>
    <lineage>
        <taxon>Bacteria</taxon>
        <taxon>Pseudomonadati</taxon>
        <taxon>Thermodesulfobacteriota</taxon>
        <taxon>Desulfobacteria</taxon>
        <taxon>Desulfobacterales</taxon>
        <taxon>Desulfolunaceae</taxon>
        <taxon>Desulfoluna</taxon>
    </lineage>
</organism>
<accession>A0A4U8YHW7</accession>
<dbReference type="NCBIfam" id="TIGR01870">
    <property type="entry name" value="cas_TM1810_Csm2"/>
    <property type="match status" value="1"/>
</dbReference>
<gene>
    <name evidence="7" type="ORF">MSL71_7990</name>
</gene>
<comment type="function">
    <text evidence="1">This subunit may be involved in monitoring complementarity of crRNA and target RNA.</text>
</comment>
<evidence type="ECO:0000313" key="7">
    <source>
        <dbReference type="EMBL" id="VFQ43171.1"/>
    </source>
</evidence>
<evidence type="ECO:0000256" key="5">
    <source>
        <dbReference type="ARBA" id="ARBA00023118"/>
    </source>
</evidence>
<keyword evidence="4" id="KW-0694">RNA-binding</keyword>
<protein>
    <recommendedName>
        <fullName evidence="3">CRISPR system Cms protein Csm2</fullName>
    </recommendedName>
    <alternativeName>
        <fullName evidence="6">CRISPR type III A-associated protein Csm2</fullName>
    </alternativeName>
</protein>
<dbReference type="GO" id="GO:0003723">
    <property type="term" value="F:RNA binding"/>
    <property type="evidence" value="ECO:0007669"/>
    <property type="project" value="UniProtKB-KW"/>
</dbReference>
<dbReference type="AlphaFoldDB" id="A0A4U8YHW7"/>
<dbReference type="EMBL" id="CAADHO010000001">
    <property type="protein sequence ID" value="VFQ43171.1"/>
    <property type="molecule type" value="Genomic_DNA"/>
</dbReference>
<dbReference type="RefSeq" id="WP_180137352.1">
    <property type="nucleotide sequence ID" value="NZ_CAADHO010000001.1"/>
</dbReference>
<evidence type="ECO:0000256" key="3">
    <source>
        <dbReference type="ARBA" id="ARBA00016118"/>
    </source>
</evidence>